<dbReference type="PROSITE" id="PS51791">
    <property type="entry name" value="HSAC2"/>
    <property type="match status" value="1"/>
</dbReference>
<evidence type="ECO:0000313" key="5">
    <source>
        <dbReference type="Proteomes" id="UP000314982"/>
    </source>
</evidence>
<feature type="region of interest" description="Disordered" evidence="1">
    <location>
        <begin position="962"/>
        <end position="1028"/>
    </location>
</feature>
<dbReference type="Proteomes" id="UP000314982">
    <property type="component" value="Unassembled WGS sequence"/>
</dbReference>
<dbReference type="AlphaFoldDB" id="A0A4W5PL37"/>
<feature type="compositionally biased region" description="Low complexity" evidence="1">
    <location>
        <begin position="1001"/>
        <end position="1015"/>
    </location>
</feature>
<dbReference type="Pfam" id="PF02383">
    <property type="entry name" value="Syja_N"/>
    <property type="match status" value="1"/>
</dbReference>
<sequence length="1099" mass="123913">MELFQAKDHYILQSGDRALWCSRIDGTMNARPATDLLLAWNPVCLGLVEGLIGKIQLHTDLPLGLILIRQKALVGQMPGDHKVYKITKIAVIPLSEEEPLDLELKLCKKHHFGIDKPEKLAQSPDESKYLMKTLSQIKSNVGAPTKKKVKENKEKERLERRLLDELYKIFMDSDSFYYSMTYDLTNTVQRQGDTEKSNLPQWKQVDDRFFWNKHMVQELIDLQVTDVDFWVTPIIQGFVQVQELVVNYNESPEEEKSSPDTPLQELTCVDDIHPRFTVALISRRSRHRAGMRYKRRGVDTDGHVANFVETEQLIHVHNHSLSFVQSRGSVPVFWSQAGYRYNPRPRLEKGEKETIPYFAAHFDEQLNLYKKQVIINLVDQSGREKIIGDAYLKQVLLYNNPNLTYVSFDFHEHCRGMKFENVQTLTDAISDIIADMRWGWVDQAGVICHQEGIFRVNCMDCLDRTNVVQAAIARAVMEAQLKKLGVMPPEQPLPLKCYRIYQVMWANNGDTISRQYAGTAALKGDFTRTGERKLAGVMKDGVNSANRYYLNRFRDAYRQAVIDLMMGHPVTEDLYSIFSKEKEHEEKEQESQRVTQEQVSLLLQTYMQLLLPDDEKFHGGWALIDCDMSLIDATSKDVDVLLLLSNSAYYIAYYDEEADKVNQYQRLNLKGLEKIEIGPEPTLFGKPKFCCMRLHYKNEETSGYFHTLRAVTRNPEDDGKDTLQCIAEMLCITKQAMGLDLQVIEKKLERRHSKPHEDIMGRHPDQVLGSSGLAQGKSFLLNKFSSLNQRVKKSNVNMGSFKGRLGNTFSTKPDVNFLKPTIGITLWKSDSSLETSEGANTGPALKDLCDNHSEMSSDSDSYNSDEHLRSGSLENVDYVLPSCGIVASAPRLGSVELNIRVTGCDSKQGAPALASPEDQSPDATSEGEEAILIDFGTPIDAYCHQFIQDAQTKPVEVFGEQMTDEHPGSDQKVQAKELQLPPRPSQLDVTSRPNLLTAQKLSSAASGSSQRSLGSHMEGSLGPLPADGNGSRVVSPFAKIKSSMVQVASLTQAGLTQGINFAVAKVQKSPEPEMAGLNEMQENELKAMFTQCQTRIIQI</sequence>
<reference evidence="4" key="2">
    <citation type="submission" date="2025-08" db="UniProtKB">
        <authorList>
            <consortium name="Ensembl"/>
        </authorList>
    </citation>
    <scope>IDENTIFICATION</scope>
</reference>
<name>A0A4W5PL37_9TELE</name>
<dbReference type="PROSITE" id="PS50275">
    <property type="entry name" value="SAC"/>
    <property type="match status" value="1"/>
</dbReference>
<feature type="region of interest" description="Disordered" evidence="1">
    <location>
        <begin position="833"/>
        <end position="868"/>
    </location>
</feature>
<dbReference type="InterPro" id="IPR034753">
    <property type="entry name" value="hSac2"/>
</dbReference>
<evidence type="ECO:0000259" key="3">
    <source>
        <dbReference type="PROSITE" id="PS51791"/>
    </source>
</evidence>
<feature type="compositionally biased region" description="Polar residues" evidence="1">
    <location>
        <begin position="987"/>
        <end position="1000"/>
    </location>
</feature>
<dbReference type="GeneTree" id="ENSGT00940000155996"/>
<protein>
    <submittedName>
        <fullName evidence="4">Inositol polyphosphate-5-phosphatase F</fullName>
    </submittedName>
</protein>
<proteinExistence type="predicted"/>
<evidence type="ECO:0000259" key="2">
    <source>
        <dbReference type="PROSITE" id="PS50275"/>
    </source>
</evidence>
<dbReference type="GO" id="GO:2001135">
    <property type="term" value="P:regulation of endocytic recycling"/>
    <property type="evidence" value="ECO:0007669"/>
    <property type="project" value="TreeGrafter"/>
</dbReference>
<dbReference type="GO" id="GO:0005769">
    <property type="term" value="C:early endosome"/>
    <property type="evidence" value="ECO:0007669"/>
    <property type="project" value="TreeGrafter"/>
</dbReference>
<feature type="compositionally biased region" description="Basic and acidic residues" evidence="1">
    <location>
        <begin position="963"/>
        <end position="975"/>
    </location>
</feature>
<dbReference type="GO" id="GO:0043812">
    <property type="term" value="F:phosphatidylinositol-4-phosphate phosphatase activity"/>
    <property type="evidence" value="ECO:0007669"/>
    <property type="project" value="TreeGrafter"/>
</dbReference>
<dbReference type="PANTHER" id="PTHR45662:SF8">
    <property type="entry name" value="PHOSPHATIDYLINOSITIDE PHOSPHATASE SAC2"/>
    <property type="match status" value="1"/>
</dbReference>
<feature type="domain" description="SAC" evidence="2">
    <location>
        <begin position="167"/>
        <end position="518"/>
    </location>
</feature>
<dbReference type="GO" id="GO:0045334">
    <property type="term" value="C:clathrin-coated endocytic vesicle"/>
    <property type="evidence" value="ECO:0007669"/>
    <property type="project" value="TreeGrafter"/>
</dbReference>
<dbReference type="PANTHER" id="PTHR45662">
    <property type="entry name" value="PHOSPHATIDYLINOSITIDE PHOSPHATASE SAC1"/>
    <property type="match status" value="1"/>
</dbReference>
<accession>A0A4W5PL37</accession>
<reference evidence="5" key="1">
    <citation type="submission" date="2018-06" db="EMBL/GenBank/DDBJ databases">
        <title>Genome assembly of Danube salmon.</title>
        <authorList>
            <person name="Macqueen D.J."/>
            <person name="Gundappa M.K."/>
        </authorList>
    </citation>
    <scope>NUCLEOTIDE SEQUENCE [LARGE SCALE GENOMIC DNA]</scope>
</reference>
<evidence type="ECO:0000256" key="1">
    <source>
        <dbReference type="SAM" id="MobiDB-lite"/>
    </source>
</evidence>
<keyword evidence="5" id="KW-1185">Reference proteome</keyword>
<dbReference type="Ensembl" id="ENSHHUT00000064488.1">
    <property type="protein sequence ID" value="ENSHHUP00000062385.1"/>
    <property type="gene ID" value="ENSHHUG00000036875.1"/>
</dbReference>
<dbReference type="InterPro" id="IPR022158">
    <property type="entry name" value="Inositol_phosphatase"/>
</dbReference>
<reference evidence="4" key="3">
    <citation type="submission" date="2025-09" db="UniProtKB">
        <authorList>
            <consortium name="Ensembl"/>
        </authorList>
    </citation>
    <scope>IDENTIFICATION</scope>
</reference>
<dbReference type="Pfam" id="PF12456">
    <property type="entry name" value="hSac2"/>
    <property type="match status" value="1"/>
</dbReference>
<feature type="domain" description="HSac2" evidence="3">
    <location>
        <begin position="593"/>
        <end position="760"/>
    </location>
</feature>
<dbReference type="GO" id="GO:0046856">
    <property type="term" value="P:phosphatidylinositol dephosphorylation"/>
    <property type="evidence" value="ECO:0007669"/>
    <property type="project" value="TreeGrafter"/>
</dbReference>
<evidence type="ECO:0000313" key="4">
    <source>
        <dbReference type="Ensembl" id="ENSHHUP00000062385.1"/>
    </source>
</evidence>
<organism evidence="4 5">
    <name type="scientific">Hucho hucho</name>
    <name type="common">huchen</name>
    <dbReference type="NCBI Taxonomy" id="62062"/>
    <lineage>
        <taxon>Eukaryota</taxon>
        <taxon>Metazoa</taxon>
        <taxon>Chordata</taxon>
        <taxon>Craniata</taxon>
        <taxon>Vertebrata</taxon>
        <taxon>Euteleostomi</taxon>
        <taxon>Actinopterygii</taxon>
        <taxon>Neopterygii</taxon>
        <taxon>Teleostei</taxon>
        <taxon>Protacanthopterygii</taxon>
        <taxon>Salmoniformes</taxon>
        <taxon>Salmonidae</taxon>
        <taxon>Salmoninae</taxon>
        <taxon>Hucho</taxon>
    </lineage>
</organism>
<dbReference type="InterPro" id="IPR002013">
    <property type="entry name" value="SAC_dom"/>
</dbReference>